<evidence type="ECO:0000313" key="1">
    <source>
        <dbReference type="EMBL" id="EEG25655.1"/>
    </source>
</evidence>
<evidence type="ECO:0000313" key="2">
    <source>
        <dbReference type="Proteomes" id="UP000006247"/>
    </source>
</evidence>
<dbReference type="Proteomes" id="UP000006247">
    <property type="component" value="Unassembled WGS sequence"/>
</dbReference>
<dbReference type="AlphaFoldDB" id="C0E796"/>
<reference evidence="1 2" key="1">
    <citation type="submission" date="2009-01" db="EMBL/GenBank/DDBJ databases">
        <authorList>
            <person name="Fulton L."/>
            <person name="Clifton S."/>
            <person name="Chinwalla A.T."/>
            <person name="Mitreva M."/>
            <person name="Sodergren E."/>
            <person name="Weinstock G."/>
            <person name="Clifton S."/>
            <person name="Dooling D.J."/>
            <person name="Fulton B."/>
            <person name="Minx P."/>
            <person name="Pepin K.H."/>
            <person name="Johnson M."/>
            <person name="Bhonagiri V."/>
            <person name="Nash W.E."/>
            <person name="Mardis E.R."/>
            <person name="Wilson R.K."/>
        </authorList>
    </citation>
    <scope>NUCLEOTIDE SEQUENCE [LARGE SCALE GENOMIC DNA]</scope>
    <source>
        <strain evidence="1 2">ATCC 33806</strain>
    </source>
</reference>
<protein>
    <submittedName>
        <fullName evidence="1">Uncharacterized protein</fullName>
    </submittedName>
</protein>
<sequence>MVDTPHQMIDTSTTWWDSDIVTRNFLTIWQKRYWMTQKYSVILFNR</sequence>
<gene>
    <name evidence="1" type="ORF">CORMATOL_02885</name>
</gene>
<comment type="caution">
    <text evidence="1">The sequence shown here is derived from an EMBL/GenBank/DDBJ whole genome shotgun (WGS) entry which is preliminary data.</text>
</comment>
<dbReference type="HOGENOM" id="CLU_3182625_0_0_11"/>
<accession>C0E796</accession>
<name>C0E796_9CORY</name>
<proteinExistence type="predicted"/>
<dbReference type="EMBL" id="ACEB01000051">
    <property type="protein sequence ID" value="EEG25655.1"/>
    <property type="molecule type" value="Genomic_DNA"/>
</dbReference>
<organism evidence="1 2">
    <name type="scientific">Corynebacterium matruchotii ATCC 33806</name>
    <dbReference type="NCBI Taxonomy" id="566549"/>
    <lineage>
        <taxon>Bacteria</taxon>
        <taxon>Bacillati</taxon>
        <taxon>Actinomycetota</taxon>
        <taxon>Actinomycetes</taxon>
        <taxon>Mycobacteriales</taxon>
        <taxon>Corynebacteriaceae</taxon>
        <taxon>Corynebacterium</taxon>
    </lineage>
</organism>